<dbReference type="PANTHER" id="PTHR46323">
    <property type="entry name" value="BETA-GALACTOSIDASE"/>
    <property type="match status" value="1"/>
</dbReference>
<keyword evidence="10" id="KW-0732">Signal</keyword>
<dbReference type="RefSeq" id="WP_301189512.1">
    <property type="nucleotide sequence ID" value="NZ_JAPDPJ010000008.1"/>
</dbReference>
<dbReference type="Gene3D" id="2.70.98.10">
    <property type="match status" value="1"/>
</dbReference>
<evidence type="ECO:0000256" key="1">
    <source>
        <dbReference type="ARBA" id="ARBA00001412"/>
    </source>
</evidence>
<dbReference type="GO" id="GO:0005990">
    <property type="term" value="P:lactose catabolic process"/>
    <property type="evidence" value="ECO:0007669"/>
    <property type="project" value="TreeGrafter"/>
</dbReference>
<dbReference type="InterPro" id="IPR006104">
    <property type="entry name" value="Glyco_hydro_2_N"/>
</dbReference>
<keyword evidence="8" id="KW-0326">Glycosidase</keyword>
<feature type="domain" description="Beta galactosidase small chain/" evidence="14">
    <location>
        <begin position="694"/>
        <end position="892"/>
    </location>
</feature>
<sequence>MKTIIKNRFLLLSMIISFSSVNIFSQSLKSNTDTEIKYLSGKGYDDAVEWDFFCTEGRNSGEWTKIQVPSCWEQQGFGEYNYGIYFYAMKSHPAIPTEQGKYKHTFMVPKEWEDKNVQIVFEASMTDTEVRINGKKAGETHQGAFYRFKYDITPWLKFGKENLLEVTVSEESKDISVNLAERRADYWNFGGIFRPVFLEVRPAHNIDRTAVAAEANGDFLAEVFLGHPLSNEYSVKAEVLDLNGKVIGKPVLEKPQPGSEKVVLKSHFDNMKLWTAETPNLYNVRFTLMKDGKAIHTVNDRIGFRTFEIRKKDGLYLNGQRIMMRGVNRHSFWPETGRTLNKELNYNDVRLIKEMNMNTVRMSHYPPDPEFLDACDELGLYVLNELGGWHGHYDTGVGRKLVKEMVTRDVNHPSILFWDNGNEKGWNTELDAEFAPYDPQKRPVIHPQQDLNGMETMHYRSYGETQNYLRGKDLFMPTEFLHGLYDGGHGAGLYDYWKMMYNHPNCTGGLLWVYADEGVVRTDQDGKIDNDGNHGADGIVGPHHEKEGSFFTIKEVWSPVYIDFDELPADFSGAIPVQNRYDFINLNQCKFTWKLSQFSDAFEKNATEITIKEGKFNGPDLEAHAKGELNIPLPKDWKNADALFVTAYDPEGEEIYTWSWDLAKEADSIEPNKVNNEFKTQETDEQVTISVGENAFTFCKEKGELLNVKQNGKTISFGNGPKFTAARRGDRSLDGWVAENLPKPLNGIDRVYNEFSTDSTLTYFDYHKEDGYYAVNAKYAGALKNVLWKIYPDGLLELDYTYQYDGVVELMGIKFDYPEDNMKSIKWLGMGPYRSWQNRTHGTELGIWGNDYNDPIPGESFVYPEFKGYFRDWQWANFSTTEGTISIANKSFDNYLGVYTPRDGRDALLYTLPQTGISVLDVIPAVRNKVNATDLCGPSSQAQRVSGEKSGTVYFRFQAK</sequence>
<dbReference type="Proteomes" id="UP001209229">
    <property type="component" value="Unassembled WGS sequence"/>
</dbReference>
<gene>
    <name evidence="16" type="ORF">OM075_05645</name>
</gene>
<dbReference type="SUPFAM" id="SSF74650">
    <property type="entry name" value="Galactose mutarotase-like"/>
    <property type="match status" value="1"/>
</dbReference>
<evidence type="ECO:0000256" key="10">
    <source>
        <dbReference type="SAM" id="SignalP"/>
    </source>
</evidence>
<evidence type="ECO:0000256" key="6">
    <source>
        <dbReference type="ARBA" id="ARBA00022801"/>
    </source>
</evidence>
<dbReference type="InterPro" id="IPR006101">
    <property type="entry name" value="Glyco_hydro_2"/>
</dbReference>
<comment type="catalytic activity">
    <reaction evidence="1">
        <text>Hydrolysis of terminal non-reducing beta-D-galactose residues in beta-D-galactosides.</text>
        <dbReference type="EC" id="3.2.1.23"/>
    </reaction>
</comment>
<dbReference type="Pfam" id="PF02836">
    <property type="entry name" value="Glyco_hydro_2_C"/>
    <property type="match status" value="1"/>
</dbReference>
<feature type="domain" description="Glycoside hydrolase family 2 immunoglobulin-like beta-sandwich" evidence="11">
    <location>
        <begin position="218"/>
        <end position="305"/>
    </location>
</feature>
<comment type="subunit">
    <text evidence="4">Monomer.</text>
</comment>
<dbReference type="PANTHER" id="PTHR46323:SF2">
    <property type="entry name" value="BETA-GALACTOSIDASE"/>
    <property type="match status" value="1"/>
</dbReference>
<feature type="domain" description="Glycosyl hydrolases family 2 sugar binding" evidence="13">
    <location>
        <begin position="63"/>
        <end position="201"/>
    </location>
</feature>
<dbReference type="SUPFAM" id="SSF49303">
    <property type="entry name" value="beta-Galactosidase/glucuronidase domain"/>
    <property type="match status" value="2"/>
</dbReference>
<evidence type="ECO:0000256" key="9">
    <source>
        <dbReference type="ARBA" id="ARBA00032230"/>
    </source>
</evidence>
<dbReference type="PRINTS" id="PR00132">
    <property type="entry name" value="GLHYDRLASE2"/>
</dbReference>
<feature type="chain" id="PRO_5042049399" description="beta-galactosidase" evidence="10">
    <location>
        <begin position="26"/>
        <end position="960"/>
    </location>
</feature>
<keyword evidence="7" id="KW-0106">Calcium</keyword>
<dbReference type="Pfam" id="PF02929">
    <property type="entry name" value="Bgal_small_N"/>
    <property type="match status" value="1"/>
</dbReference>
<evidence type="ECO:0000256" key="5">
    <source>
        <dbReference type="ARBA" id="ARBA00012756"/>
    </source>
</evidence>
<protein>
    <recommendedName>
        <fullName evidence="5">beta-galactosidase</fullName>
        <ecNumber evidence="5">3.2.1.23</ecNumber>
    </recommendedName>
    <alternativeName>
        <fullName evidence="9">Lactase</fullName>
    </alternativeName>
</protein>
<comment type="similarity">
    <text evidence="3">Belongs to the glycosyl hydrolase 2 family.</text>
</comment>
<evidence type="ECO:0000259" key="13">
    <source>
        <dbReference type="Pfam" id="PF02837"/>
    </source>
</evidence>
<dbReference type="EMBL" id="JAPDPJ010000008">
    <property type="protein sequence ID" value="MCW3785940.1"/>
    <property type="molecule type" value="Genomic_DNA"/>
</dbReference>
<dbReference type="Gene3D" id="2.60.40.10">
    <property type="entry name" value="Immunoglobulins"/>
    <property type="match status" value="2"/>
</dbReference>
<evidence type="ECO:0000259" key="14">
    <source>
        <dbReference type="Pfam" id="PF02929"/>
    </source>
</evidence>
<dbReference type="InterPro" id="IPR014718">
    <property type="entry name" value="GH-type_carb-bd"/>
</dbReference>
<dbReference type="InterPro" id="IPR008979">
    <property type="entry name" value="Galactose-bd-like_sf"/>
</dbReference>
<name>A0AAE3SE29_9BACT</name>
<dbReference type="Pfam" id="PF00703">
    <property type="entry name" value="Glyco_hydro_2"/>
    <property type="match status" value="1"/>
</dbReference>
<keyword evidence="17" id="KW-1185">Reference proteome</keyword>
<dbReference type="Gene3D" id="3.20.20.80">
    <property type="entry name" value="Glycosidases"/>
    <property type="match status" value="1"/>
</dbReference>
<dbReference type="GO" id="GO:0004565">
    <property type="term" value="F:beta-galactosidase activity"/>
    <property type="evidence" value="ECO:0007669"/>
    <property type="project" value="UniProtKB-EC"/>
</dbReference>
<dbReference type="Gene3D" id="2.60.120.260">
    <property type="entry name" value="Galactose-binding domain-like"/>
    <property type="match status" value="1"/>
</dbReference>
<accession>A0AAE3SE29</accession>
<comment type="caution">
    <text evidence="16">The sequence shown here is derived from an EMBL/GenBank/DDBJ whole genome shotgun (WGS) entry which is preliminary data.</text>
</comment>
<dbReference type="GO" id="GO:0009341">
    <property type="term" value="C:beta-galactosidase complex"/>
    <property type="evidence" value="ECO:0007669"/>
    <property type="project" value="InterPro"/>
</dbReference>
<evidence type="ECO:0000256" key="4">
    <source>
        <dbReference type="ARBA" id="ARBA00011245"/>
    </source>
</evidence>
<evidence type="ECO:0000259" key="11">
    <source>
        <dbReference type="Pfam" id="PF00703"/>
    </source>
</evidence>
<dbReference type="Pfam" id="PF16353">
    <property type="entry name" value="LacZ_4"/>
    <property type="match status" value="1"/>
</dbReference>
<dbReference type="EC" id="3.2.1.23" evidence="5"/>
<evidence type="ECO:0000313" key="16">
    <source>
        <dbReference type="EMBL" id="MCW3785940.1"/>
    </source>
</evidence>
<dbReference type="GO" id="GO:0030246">
    <property type="term" value="F:carbohydrate binding"/>
    <property type="evidence" value="ECO:0007669"/>
    <property type="project" value="InterPro"/>
</dbReference>
<comment type="cofactor">
    <cofactor evidence="2">
        <name>Ca(2+)</name>
        <dbReference type="ChEBI" id="CHEBI:29108"/>
    </cofactor>
</comment>
<dbReference type="InterPro" id="IPR036156">
    <property type="entry name" value="Beta-gal/glucu_dom_sf"/>
</dbReference>
<feature type="domain" description="Glycoside hydrolase family 2 catalytic" evidence="12">
    <location>
        <begin position="309"/>
        <end position="525"/>
    </location>
</feature>
<organism evidence="16 17">
    <name type="scientific">Plebeiibacterium sediminum</name>
    <dbReference type="NCBI Taxonomy" id="2992112"/>
    <lineage>
        <taxon>Bacteria</taxon>
        <taxon>Pseudomonadati</taxon>
        <taxon>Bacteroidota</taxon>
        <taxon>Bacteroidia</taxon>
        <taxon>Marinilabiliales</taxon>
        <taxon>Marinilabiliaceae</taxon>
        <taxon>Plebeiibacterium</taxon>
    </lineage>
</organism>
<proteinExistence type="inferred from homology"/>
<dbReference type="InterPro" id="IPR006103">
    <property type="entry name" value="Glyco_hydro_2_cat"/>
</dbReference>
<dbReference type="InterPro" id="IPR013783">
    <property type="entry name" value="Ig-like_fold"/>
</dbReference>
<dbReference type="InterPro" id="IPR050347">
    <property type="entry name" value="Bact_Beta-galactosidase"/>
</dbReference>
<evidence type="ECO:0000256" key="8">
    <source>
        <dbReference type="ARBA" id="ARBA00023295"/>
    </source>
</evidence>
<evidence type="ECO:0000259" key="12">
    <source>
        <dbReference type="Pfam" id="PF02836"/>
    </source>
</evidence>
<dbReference type="InterPro" id="IPR004199">
    <property type="entry name" value="B-gal_small/dom_5"/>
</dbReference>
<dbReference type="InterPro" id="IPR032312">
    <property type="entry name" value="LacZ_4"/>
</dbReference>
<feature type="domain" description="Beta-galactosidase" evidence="15">
    <location>
        <begin position="577"/>
        <end position="645"/>
    </location>
</feature>
<evidence type="ECO:0000256" key="3">
    <source>
        <dbReference type="ARBA" id="ARBA00007401"/>
    </source>
</evidence>
<feature type="signal peptide" evidence="10">
    <location>
        <begin position="1"/>
        <end position="25"/>
    </location>
</feature>
<dbReference type="InterPro" id="IPR017853">
    <property type="entry name" value="GH"/>
</dbReference>
<dbReference type="SUPFAM" id="SSF49785">
    <property type="entry name" value="Galactose-binding domain-like"/>
    <property type="match status" value="1"/>
</dbReference>
<evidence type="ECO:0000259" key="15">
    <source>
        <dbReference type="Pfam" id="PF16353"/>
    </source>
</evidence>
<evidence type="ECO:0000256" key="7">
    <source>
        <dbReference type="ARBA" id="ARBA00022837"/>
    </source>
</evidence>
<dbReference type="InterPro" id="IPR011013">
    <property type="entry name" value="Gal_mutarotase_sf_dom"/>
</dbReference>
<reference evidence="16" key="1">
    <citation type="submission" date="2022-10" db="EMBL/GenBank/DDBJ databases">
        <authorList>
            <person name="Yu W.X."/>
        </authorList>
    </citation>
    <scope>NUCLEOTIDE SEQUENCE</scope>
    <source>
        <strain evidence="16">AAT</strain>
    </source>
</reference>
<dbReference type="AlphaFoldDB" id="A0AAE3SE29"/>
<evidence type="ECO:0000313" key="17">
    <source>
        <dbReference type="Proteomes" id="UP001209229"/>
    </source>
</evidence>
<dbReference type="Pfam" id="PF02837">
    <property type="entry name" value="Glyco_hydro_2_N"/>
    <property type="match status" value="1"/>
</dbReference>
<keyword evidence="6" id="KW-0378">Hydrolase</keyword>
<dbReference type="SUPFAM" id="SSF51445">
    <property type="entry name" value="(Trans)glycosidases"/>
    <property type="match status" value="1"/>
</dbReference>
<dbReference type="InterPro" id="IPR006102">
    <property type="entry name" value="Ig-like_GH2"/>
</dbReference>
<evidence type="ECO:0000256" key="2">
    <source>
        <dbReference type="ARBA" id="ARBA00001913"/>
    </source>
</evidence>